<proteinExistence type="predicted"/>
<feature type="binding site" evidence="2">
    <location>
        <position position="402"/>
    </location>
    <ligand>
        <name>L-glutamate</name>
        <dbReference type="ChEBI" id="CHEBI:29985"/>
    </ligand>
</feature>
<sequence>MSFPSNTRGAVACEIRLASDVGAQILKEGGSAADTIIATTLAVGTVVSYHAGIGGGGFAIVKEPDGDYQSLDFRSAAPAALTSDLLLGKPGATGVGGLSIAVPGELRGFEELHKRYGKLPWKRLFQPSIQLARNGFTLTEDLLHLIRTRPIPHDAPESDRDSYSWIHKHPVLGPMYTKDGLFLPIGATITRPNFARTLELIADQGVDVFYQGELARGIVDAVNAEGGVLTLGDMKNYRVHQTKPLSLTYKGKFKVTTSSAPASGGILLLALNILSNYTDVGGPGSIVDSHRMIESLKFAFAHRALLGDTEFVTGLENLQEQFLKPEFGRALHSKILEDSTLSSEAYDTSGLQPSREDHGTSSIVVADSNGLVIAITTTLTLWWGSRIVVPSSDIVLNDSIEDFSVEGQSNHFGYRPTPANFVKGNKRPLSSSSPFIIEDVHGQFRYAGGAAGGSRIISCNVQQARNVMDYGMNAAQALAHQRVHDQLSPDETHLETGRFEKDLAVNLDKMGHKIKWLPKAESVGCGISYDPHTGVYHAEGEPRLLGSGGRIVKI</sequence>
<keyword evidence="3" id="KW-0808">Transferase</keyword>
<keyword evidence="3" id="KW-0378">Hydrolase</keyword>
<feature type="binding site" evidence="2">
    <location>
        <begin position="430"/>
        <end position="431"/>
    </location>
    <ligand>
        <name>L-glutamate</name>
        <dbReference type="ChEBI" id="CHEBI:29985"/>
    </ligand>
</feature>
<feature type="active site" description="Nucleophile" evidence="1">
    <location>
        <position position="360"/>
    </location>
</feature>
<dbReference type="GO" id="GO:0036374">
    <property type="term" value="F:glutathione hydrolase activity"/>
    <property type="evidence" value="ECO:0007669"/>
    <property type="project" value="UniProtKB-UniRule"/>
</dbReference>
<organism evidence="4 5">
    <name type="scientific">Collybiopsis confluens</name>
    <dbReference type="NCBI Taxonomy" id="2823264"/>
    <lineage>
        <taxon>Eukaryota</taxon>
        <taxon>Fungi</taxon>
        <taxon>Dikarya</taxon>
        <taxon>Basidiomycota</taxon>
        <taxon>Agaricomycotina</taxon>
        <taxon>Agaricomycetes</taxon>
        <taxon>Agaricomycetidae</taxon>
        <taxon>Agaricales</taxon>
        <taxon>Marasmiineae</taxon>
        <taxon>Omphalotaceae</taxon>
        <taxon>Collybiopsis</taxon>
    </lineage>
</organism>
<dbReference type="GO" id="GO:0006751">
    <property type="term" value="P:glutathione catabolic process"/>
    <property type="evidence" value="ECO:0007669"/>
    <property type="project" value="UniProtKB-UniRule"/>
</dbReference>
<dbReference type="EC" id="3.4.19.13" evidence="3"/>
<gene>
    <name evidence="4" type="ORF">D9757_003187</name>
</gene>
<dbReference type="Gene3D" id="1.10.246.130">
    <property type="match status" value="1"/>
</dbReference>
<comment type="function">
    <text evidence="3">Cleaves the gamma-glutamyl peptide bond of glutathione and glutathione conjugates.</text>
</comment>
<dbReference type="EMBL" id="JAACJN010000007">
    <property type="protein sequence ID" value="KAF5392041.1"/>
    <property type="molecule type" value="Genomic_DNA"/>
</dbReference>
<dbReference type="AlphaFoldDB" id="A0A8H5HYT1"/>
<comment type="pathway">
    <text evidence="3">Sulfur metabolism; glutathione metabolism.</text>
</comment>
<dbReference type="GO" id="GO:0103068">
    <property type="term" value="F:leukotriene C4 gamma-glutamyl transferase activity"/>
    <property type="evidence" value="ECO:0007669"/>
    <property type="project" value="UniProtKB-EC"/>
</dbReference>
<dbReference type="InterPro" id="IPR043138">
    <property type="entry name" value="GGT_lsub"/>
</dbReference>
<protein>
    <recommendedName>
        <fullName evidence="3">Glutathione hydrolase</fullName>
        <ecNumber evidence="3">2.3.2.2</ecNumber>
        <ecNumber evidence="3">3.4.19.13</ecNumber>
    </recommendedName>
    <alternativeName>
        <fullName evidence="3">Gamma-glutamyltransferase</fullName>
    </alternativeName>
    <alternativeName>
        <fullName evidence="3">Gamma-glutamyltranspeptidase</fullName>
    </alternativeName>
</protein>
<name>A0A8H5HYT1_9AGAR</name>
<accession>A0A8H5HYT1</accession>
<dbReference type="Pfam" id="PF01019">
    <property type="entry name" value="G_glu_transpept"/>
    <property type="match status" value="1"/>
</dbReference>
<dbReference type="InterPro" id="IPR043137">
    <property type="entry name" value="GGT_ssub_C"/>
</dbReference>
<dbReference type="Gene3D" id="3.60.20.40">
    <property type="match status" value="1"/>
</dbReference>
<dbReference type="OrthoDB" id="1081007at2759"/>
<dbReference type="InterPro" id="IPR029055">
    <property type="entry name" value="Ntn_hydrolases_N"/>
</dbReference>
<comment type="catalytic activity">
    <reaction evidence="3">
        <text>an N-terminal (5-L-glutamyl)-[peptide] + an alpha-amino acid = 5-L-glutamyl amino acid + an N-terminal L-alpha-aminoacyl-[peptide]</text>
        <dbReference type="Rhea" id="RHEA:23904"/>
        <dbReference type="Rhea" id="RHEA-COMP:9780"/>
        <dbReference type="Rhea" id="RHEA-COMP:9795"/>
        <dbReference type="ChEBI" id="CHEBI:77644"/>
        <dbReference type="ChEBI" id="CHEBI:78597"/>
        <dbReference type="ChEBI" id="CHEBI:78599"/>
        <dbReference type="ChEBI" id="CHEBI:78608"/>
        <dbReference type="EC" id="2.3.2.2"/>
    </reaction>
</comment>
<evidence type="ECO:0000256" key="1">
    <source>
        <dbReference type="PIRSR" id="PIRSR600101-1"/>
    </source>
</evidence>
<evidence type="ECO:0000313" key="5">
    <source>
        <dbReference type="Proteomes" id="UP000518752"/>
    </source>
</evidence>
<dbReference type="UniPathway" id="UPA00204"/>
<dbReference type="GO" id="GO:0005886">
    <property type="term" value="C:plasma membrane"/>
    <property type="evidence" value="ECO:0007669"/>
    <property type="project" value="TreeGrafter"/>
</dbReference>
<evidence type="ECO:0000313" key="4">
    <source>
        <dbReference type="EMBL" id="KAF5392041.1"/>
    </source>
</evidence>
<feature type="binding site" evidence="2">
    <location>
        <position position="453"/>
    </location>
    <ligand>
        <name>L-glutamate</name>
        <dbReference type="ChEBI" id="CHEBI:29985"/>
    </ligand>
</feature>
<dbReference type="PANTHER" id="PTHR11686:SF62">
    <property type="entry name" value="GLUTATHIONE HYDROLASE"/>
    <property type="match status" value="1"/>
</dbReference>
<keyword evidence="3" id="KW-0012">Acyltransferase</keyword>
<dbReference type="PRINTS" id="PR01210">
    <property type="entry name" value="GGTRANSPTASE"/>
</dbReference>
<dbReference type="Proteomes" id="UP000518752">
    <property type="component" value="Unassembled WGS sequence"/>
</dbReference>
<dbReference type="InterPro" id="IPR000101">
    <property type="entry name" value="GGT_peptidase"/>
</dbReference>
<reference evidence="4 5" key="1">
    <citation type="journal article" date="2020" name="ISME J.">
        <title>Uncovering the hidden diversity of litter-decomposition mechanisms in mushroom-forming fungi.</title>
        <authorList>
            <person name="Floudas D."/>
            <person name="Bentzer J."/>
            <person name="Ahren D."/>
            <person name="Johansson T."/>
            <person name="Persson P."/>
            <person name="Tunlid A."/>
        </authorList>
    </citation>
    <scope>NUCLEOTIDE SEQUENCE [LARGE SCALE GENOMIC DNA]</scope>
    <source>
        <strain evidence="4 5">CBS 406.79</strain>
    </source>
</reference>
<keyword evidence="5" id="KW-1185">Reference proteome</keyword>
<comment type="catalytic activity">
    <reaction evidence="3">
        <text>glutathione + H2O = L-cysteinylglycine + L-glutamate</text>
        <dbReference type="Rhea" id="RHEA:28807"/>
        <dbReference type="ChEBI" id="CHEBI:15377"/>
        <dbReference type="ChEBI" id="CHEBI:29985"/>
        <dbReference type="ChEBI" id="CHEBI:57925"/>
        <dbReference type="ChEBI" id="CHEBI:61694"/>
        <dbReference type="EC" id="3.4.19.13"/>
    </reaction>
</comment>
<evidence type="ECO:0000256" key="3">
    <source>
        <dbReference type="RuleBase" id="RU368068"/>
    </source>
</evidence>
<evidence type="ECO:0000256" key="2">
    <source>
        <dbReference type="PIRSR" id="PIRSR600101-2"/>
    </source>
</evidence>
<dbReference type="PANTHER" id="PTHR11686">
    <property type="entry name" value="GAMMA GLUTAMYL TRANSPEPTIDASE"/>
    <property type="match status" value="1"/>
</dbReference>
<comment type="catalytic activity">
    <reaction evidence="3">
        <text>an S-substituted glutathione + H2O = an S-substituted L-cysteinylglycine + L-glutamate</text>
        <dbReference type="Rhea" id="RHEA:59468"/>
        <dbReference type="ChEBI" id="CHEBI:15377"/>
        <dbReference type="ChEBI" id="CHEBI:29985"/>
        <dbReference type="ChEBI" id="CHEBI:90779"/>
        <dbReference type="ChEBI" id="CHEBI:143103"/>
        <dbReference type="EC" id="3.4.19.13"/>
    </reaction>
</comment>
<comment type="caution">
    <text evidence="4">The sequence shown here is derived from an EMBL/GenBank/DDBJ whole genome shotgun (WGS) entry which is preliminary data.</text>
</comment>
<dbReference type="SUPFAM" id="SSF56235">
    <property type="entry name" value="N-terminal nucleophile aminohydrolases (Ntn hydrolases)"/>
    <property type="match status" value="1"/>
</dbReference>
<dbReference type="EC" id="2.3.2.2" evidence="3"/>
<feature type="binding site" evidence="2">
    <location>
        <position position="74"/>
    </location>
    <ligand>
        <name>L-glutamate</name>
        <dbReference type="ChEBI" id="CHEBI:29985"/>
    </ligand>
</feature>